<dbReference type="EMBL" id="JAXIVS010000011">
    <property type="protein sequence ID" value="MDY7230453.1"/>
    <property type="molecule type" value="Genomic_DNA"/>
</dbReference>
<dbReference type="PANTHER" id="PTHR12461">
    <property type="entry name" value="HYPOXIA-INDUCIBLE FACTOR 1 ALPHA INHIBITOR-RELATED"/>
    <property type="match status" value="1"/>
</dbReference>
<evidence type="ECO:0000259" key="2">
    <source>
        <dbReference type="PROSITE" id="PS51184"/>
    </source>
</evidence>
<gene>
    <name evidence="3" type="ORF">SYV04_28920</name>
</gene>
<accession>A0ABU5HAE8</accession>
<dbReference type="RefSeq" id="WP_321549175.1">
    <property type="nucleotide sequence ID" value="NZ_JAXIVS010000011.1"/>
</dbReference>
<dbReference type="InterPro" id="IPR003347">
    <property type="entry name" value="JmjC_dom"/>
</dbReference>
<name>A0ABU5HAE8_9BACT</name>
<dbReference type="PANTHER" id="PTHR12461:SF100">
    <property type="entry name" value="JMJC DOMAIN-CONTAINING PROTEIN 4"/>
    <property type="match status" value="1"/>
</dbReference>
<dbReference type="SUPFAM" id="SSF51197">
    <property type="entry name" value="Clavaminate synthase-like"/>
    <property type="match status" value="1"/>
</dbReference>
<proteinExistence type="predicted"/>
<dbReference type="Pfam" id="PF08007">
    <property type="entry name" value="JmjC_2"/>
    <property type="match status" value="1"/>
</dbReference>
<dbReference type="Proteomes" id="UP001291309">
    <property type="component" value="Unassembled WGS sequence"/>
</dbReference>
<feature type="domain" description="JmjC" evidence="2">
    <location>
        <begin position="64"/>
        <end position="252"/>
    </location>
</feature>
<dbReference type="PROSITE" id="PS51184">
    <property type="entry name" value="JMJC"/>
    <property type="match status" value="1"/>
</dbReference>
<protein>
    <submittedName>
        <fullName evidence="3">Cupin domain-containing protein</fullName>
    </submittedName>
</protein>
<keyword evidence="4" id="KW-1185">Reference proteome</keyword>
<organism evidence="3 4">
    <name type="scientific">Hyalangium rubrum</name>
    <dbReference type="NCBI Taxonomy" id="3103134"/>
    <lineage>
        <taxon>Bacteria</taxon>
        <taxon>Pseudomonadati</taxon>
        <taxon>Myxococcota</taxon>
        <taxon>Myxococcia</taxon>
        <taxon>Myxococcales</taxon>
        <taxon>Cystobacterineae</taxon>
        <taxon>Archangiaceae</taxon>
        <taxon>Hyalangium</taxon>
    </lineage>
</organism>
<evidence type="ECO:0000313" key="4">
    <source>
        <dbReference type="Proteomes" id="UP001291309"/>
    </source>
</evidence>
<dbReference type="Gene3D" id="2.60.120.650">
    <property type="entry name" value="Cupin"/>
    <property type="match status" value="1"/>
</dbReference>
<comment type="caution">
    <text evidence="3">The sequence shown here is derived from an EMBL/GenBank/DDBJ whole genome shotgun (WGS) entry which is preliminary data.</text>
</comment>
<feature type="compositionally biased region" description="Basic residues" evidence="1">
    <location>
        <begin position="431"/>
        <end position="449"/>
    </location>
</feature>
<feature type="region of interest" description="Disordered" evidence="1">
    <location>
        <begin position="419"/>
        <end position="449"/>
    </location>
</feature>
<reference evidence="3 4" key="1">
    <citation type="submission" date="2023-12" db="EMBL/GenBank/DDBJ databases">
        <title>the genome sequence of Hyalangium sp. s54d21.</title>
        <authorList>
            <person name="Zhang X."/>
        </authorList>
    </citation>
    <scope>NUCLEOTIDE SEQUENCE [LARGE SCALE GENOMIC DNA]</scope>
    <source>
        <strain evidence="4">s54d21</strain>
    </source>
</reference>
<evidence type="ECO:0000313" key="3">
    <source>
        <dbReference type="EMBL" id="MDY7230453.1"/>
    </source>
</evidence>
<sequence>MVAPFQLNWPDFVARYWRKQPVHFRKLFPTEFLAKHDAFRILSAASKSANKPGEQVALRFFVDKSYREFDARGFLPSNDASIEDYTRRVTEALNGRGFAVVLNKAHTWDIGLWRQARGFVKGLYSEIGVPESTDAVIWYSRTEVTGFGVHEDPIDNLLVMLDGRKRFRMWAPEVLQRHPHLVGHAGYESILGEAQTFDLEPGDVLYIPQGYYHVSEAGSEPALQLSILMAVHKHYWIESIQRDATKLIDSRLSKVEKSQTIPSFQPDKARRSPEMPENLNTMLEAFESIGTDLRLAVSRKWLARLSGLGLEAAPKQEPRELKDTDTVWVDPSEPVLFQVQEGQLLGAIYGHSFAVQAHPKLVELFRDLNSGQKYKVRELIKKHSGEATVRKKQYALDAAFIRSMLGRLYSMRAIQVEEAAARPARSSTKLPVKRATKPSAKKRVRSEAR</sequence>
<evidence type="ECO:0000256" key="1">
    <source>
        <dbReference type="SAM" id="MobiDB-lite"/>
    </source>
</evidence>